<dbReference type="GO" id="GO:0016020">
    <property type="term" value="C:membrane"/>
    <property type="evidence" value="ECO:0007669"/>
    <property type="project" value="UniProtKB-UniRule"/>
</dbReference>
<dbReference type="OrthoDB" id="9790048at2"/>
<organism evidence="5 6">
    <name type="scientific">Cereibacter changlensis JA139</name>
    <dbReference type="NCBI Taxonomy" id="1188249"/>
    <lineage>
        <taxon>Bacteria</taxon>
        <taxon>Pseudomonadati</taxon>
        <taxon>Pseudomonadota</taxon>
        <taxon>Alphaproteobacteria</taxon>
        <taxon>Rhodobacterales</taxon>
        <taxon>Paracoccaceae</taxon>
        <taxon>Cereibacter</taxon>
    </lineage>
</organism>
<keyword evidence="1 3" id="KW-0732">Signal</keyword>
<dbReference type="AlphaFoldDB" id="A0A2T4K0Q6"/>
<evidence type="ECO:0000256" key="3">
    <source>
        <dbReference type="SAM" id="SignalP"/>
    </source>
</evidence>
<dbReference type="PANTHER" id="PTHR30570">
    <property type="entry name" value="PERIPLASMIC PHOSPHATE BINDING COMPONENT OF PHOSPHATE ABC TRANSPORTER"/>
    <property type="match status" value="1"/>
</dbReference>
<dbReference type="PROSITE" id="PS51123">
    <property type="entry name" value="OMPA_2"/>
    <property type="match status" value="1"/>
</dbReference>
<dbReference type="EMBL" id="PZKG01000001">
    <property type="protein sequence ID" value="PTE23745.1"/>
    <property type="molecule type" value="Genomic_DNA"/>
</dbReference>
<comment type="caution">
    <text evidence="5">The sequence shown here is derived from an EMBL/GenBank/DDBJ whole genome shotgun (WGS) entry which is preliminary data.</text>
</comment>
<evidence type="ECO:0000256" key="2">
    <source>
        <dbReference type="PROSITE-ProRule" id="PRU00473"/>
    </source>
</evidence>
<proteinExistence type="predicted"/>
<dbReference type="InterPro" id="IPR024370">
    <property type="entry name" value="PBP_domain"/>
</dbReference>
<dbReference type="InterPro" id="IPR050811">
    <property type="entry name" value="Phosphate_ABC_transporter"/>
</dbReference>
<gene>
    <name evidence="5" type="ORF">C5F48_00365</name>
</gene>
<dbReference type="Proteomes" id="UP000241010">
    <property type="component" value="Unassembled WGS sequence"/>
</dbReference>
<keyword evidence="6" id="KW-1185">Reference proteome</keyword>
<sequence length="496" mass="51732">MRRLTWWAATLAALALPAPLLAQDVTLTARGGGLSIEGALTGFDGEFYRVATRYGALTVDAAAVICDGPACPDLTAPLATIRLLGAAEPGNAILPRLLEAFAAAHGYRLDLTAAGDGFQARLDSAEGRPLAKLGFTPTPPEEALEALRSDAAELVLATEPAPGLTARVLALDALQPIVAPDNPLPRLSTRDLARALSGEVANWAELGGPDRPLVLHALPAADGLQAALAARLGRPVAATVTHPDLASLAEGVARDPYALAITGRSAQGTARALPLTDSCGFPLQPSPVAVKAGDYPLALPLYLLTPRRRLPLVARELLDFLSTPPAQQAIAAAGYIDRAPMRAALADGARLINAIRAVEDGSLPQLHRLAETMAGAERLSLSFRFDAEGALDPQGREALTDLARMIEIGQFRGQDIVLTGFSDGEDALARSERQAASVAAALAEAMTGPAPEETAIRSRGFGAALPMACDSTEAGRRLNRRVEVWLEPRVTGNPAP</sequence>
<dbReference type="Pfam" id="PF12849">
    <property type="entry name" value="PBP_like_2"/>
    <property type="match status" value="1"/>
</dbReference>
<protein>
    <recommendedName>
        <fullName evidence="4">OmpA-like domain-containing protein</fullName>
    </recommendedName>
</protein>
<reference evidence="5 6" key="1">
    <citation type="submission" date="2018-03" db="EMBL/GenBank/DDBJ databases">
        <title>Cereibacter changlensis.</title>
        <authorList>
            <person name="Meyer T.E."/>
            <person name="Miller S."/>
            <person name="Lodha T."/>
            <person name="Gandham S."/>
            <person name="Chintalapati S."/>
            <person name="Chintalapati V.R."/>
        </authorList>
    </citation>
    <scope>NUCLEOTIDE SEQUENCE [LARGE SCALE GENOMIC DNA]</scope>
    <source>
        <strain evidence="5 6">JA139</strain>
    </source>
</reference>
<dbReference type="Gene3D" id="3.30.1330.60">
    <property type="entry name" value="OmpA-like domain"/>
    <property type="match status" value="1"/>
</dbReference>
<feature type="signal peptide" evidence="3">
    <location>
        <begin position="1"/>
        <end position="22"/>
    </location>
</feature>
<feature type="domain" description="OmpA-like" evidence="4">
    <location>
        <begin position="370"/>
        <end position="490"/>
    </location>
</feature>
<evidence type="ECO:0000259" key="4">
    <source>
        <dbReference type="PROSITE" id="PS51123"/>
    </source>
</evidence>
<name>A0A2T4K0Q6_9RHOB</name>
<dbReference type="PANTHER" id="PTHR30570:SF1">
    <property type="entry name" value="PHOSPHATE-BINDING PROTEIN PSTS"/>
    <property type="match status" value="1"/>
</dbReference>
<dbReference type="InterPro" id="IPR036737">
    <property type="entry name" value="OmpA-like_sf"/>
</dbReference>
<evidence type="ECO:0000313" key="6">
    <source>
        <dbReference type="Proteomes" id="UP000241010"/>
    </source>
</evidence>
<keyword evidence="2" id="KW-0472">Membrane</keyword>
<evidence type="ECO:0000313" key="5">
    <source>
        <dbReference type="EMBL" id="PTE23745.1"/>
    </source>
</evidence>
<feature type="chain" id="PRO_5015604578" description="OmpA-like domain-containing protein" evidence="3">
    <location>
        <begin position="23"/>
        <end position="496"/>
    </location>
</feature>
<dbReference type="Gene3D" id="3.40.190.10">
    <property type="entry name" value="Periplasmic binding protein-like II"/>
    <property type="match status" value="2"/>
</dbReference>
<accession>A0A2T4K0Q6</accession>
<dbReference type="SUPFAM" id="SSF103088">
    <property type="entry name" value="OmpA-like"/>
    <property type="match status" value="1"/>
</dbReference>
<dbReference type="RefSeq" id="WP_107661925.1">
    <property type="nucleotide sequence ID" value="NZ_PZKG01000001.1"/>
</dbReference>
<dbReference type="SUPFAM" id="SSF53850">
    <property type="entry name" value="Periplasmic binding protein-like II"/>
    <property type="match status" value="1"/>
</dbReference>
<dbReference type="InterPro" id="IPR006665">
    <property type="entry name" value="OmpA-like"/>
</dbReference>
<evidence type="ECO:0000256" key="1">
    <source>
        <dbReference type="ARBA" id="ARBA00022729"/>
    </source>
</evidence>